<comment type="subcellular location">
    <subcellularLocation>
        <location evidence="5">Cytoplasm</location>
    </subcellularLocation>
</comment>
<dbReference type="InterPro" id="IPR036390">
    <property type="entry name" value="WH_DNA-bd_sf"/>
</dbReference>
<evidence type="ECO:0000313" key="7">
    <source>
        <dbReference type="EMBL" id="KOO31666.1"/>
    </source>
</evidence>
<keyword evidence="2 5" id="KW-0963">Cytoplasm</keyword>
<evidence type="ECO:0000259" key="6">
    <source>
        <dbReference type="PROSITE" id="PS50250"/>
    </source>
</evidence>
<evidence type="ECO:0000256" key="2">
    <source>
        <dbReference type="ARBA" id="ARBA00022490"/>
    </source>
</evidence>
<dbReference type="GO" id="GO:0033290">
    <property type="term" value="C:eukaryotic 48S preinitiation complex"/>
    <property type="evidence" value="ECO:0007669"/>
    <property type="project" value="UniProtKB-UniRule"/>
</dbReference>
<keyword evidence="8" id="KW-1185">Reference proteome</keyword>
<dbReference type="GO" id="GO:0000502">
    <property type="term" value="C:proteasome complex"/>
    <property type="evidence" value="ECO:0007669"/>
    <property type="project" value="UniProtKB-KW"/>
</dbReference>
<evidence type="ECO:0000256" key="4">
    <source>
        <dbReference type="ARBA" id="ARBA00022917"/>
    </source>
</evidence>
<dbReference type="GO" id="GO:0001732">
    <property type="term" value="P:formation of cytoplasmic translation initiation complex"/>
    <property type="evidence" value="ECO:0007669"/>
    <property type="project" value="UniProtKB-UniRule"/>
</dbReference>
<comment type="similarity">
    <text evidence="1">Belongs to the CSN7/EIF3M family. CSN7 subfamily.</text>
</comment>
<dbReference type="OrthoDB" id="10267031at2759"/>
<comment type="similarity">
    <text evidence="5">Belongs to the eIF-3 subunit M family.</text>
</comment>
<evidence type="ECO:0000256" key="5">
    <source>
        <dbReference type="HAMAP-Rule" id="MF_03012"/>
    </source>
</evidence>
<dbReference type="InterPro" id="IPR027528">
    <property type="entry name" value="eIF3m"/>
</dbReference>
<dbReference type="Pfam" id="PF01399">
    <property type="entry name" value="PCI"/>
    <property type="match status" value="1"/>
</dbReference>
<proteinExistence type="inferred from homology"/>
<keyword evidence="7" id="KW-0647">Proteasome</keyword>
<evidence type="ECO:0000256" key="3">
    <source>
        <dbReference type="ARBA" id="ARBA00022540"/>
    </source>
</evidence>
<evidence type="ECO:0000313" key="8">
    <source>
        <dbReference type="Proteomes" id="UP000037460"/>
    </source>
</evidence>
<keyword evidence="4 5" id="KW-0648">Protein biosynthesis</keyword>
<dbReference type="SUPFAM" id="SSF46785">
    <property type="entry name" value="Winged helix' DNA-binding domain"/>
    <property type="match status" value="1"/>
</dbReference>
<reference evidence="8" key="1">
    <citation type="journal article" date="2015" name="PLoS Genet.">
        <title>Genome Sequence and Transcriptome Analyses of Chrysochromulina tobin: Metabolic Tools for Enhanced Algal Fitness in the Prominent Order Prymnesiales (Haptophyceae).</title>
        <authorList>
            <person name="Hovde B.T."/>
            <person name="Deodato C.R."/>
            <person name="Hunsperger H.M."/>
            <person name="Ryken S.A."/>
            <person name="Yost W."/>
            <person name="Jha R.K."/>
            <person name="Patterson J."/>
            <person name="Monnat R.J. Jr."/>
            <person name="Barlow S.B."/>
            <person name="Starkenburg S.R."/>
            <person name="Cattolico R.A."/>
        </authorList>
    </citation>
    <scope>NUCLEOTIDE SEQUENCE</scope>
    <source>
        <strain evidence="8">CCMP291</strain>
    </source>
</reference>
<dbReference type="GO" id="GO:0071541">
    <property type="term" value="C:eukaryotic translation initiation factor 3 complex, eIF3m"/>
    <property type="evidence" value="ECO:0007669"/>
    <property type="project" value="UniProtKB-UniRule"/>
</dbReference>
<gene>
    <name evidence="7" type="ORF">Ctob_008925</name>
</gene>
<evidence type="ECO:0000256" key="1">
    <source>
        <dbReference type="ARBA" id="ARBA00008482"/>
    </source>
</evidence>
<dbReference type="InterPro" id="IPR000717">
    <property type="entry name" value="PCI_dom"/>
</dbReference>
<sequence length="404" mass="44576">MSFVVFPETETSFTIGLARWIAPPTPAAATGEAAEPTPSAFEAECAKLEGASDFKALSAKLRAGLKGKLTEGSTSDAVNAYAIFFELLMQWQLLNETAPSLADELASAPAELPERRTAVLLALYSLAQQEGAPSELRFTLLLRLVAFCTKTGDLGKVLGPVEHRVERVERWVRGWKLTDAEQKELWGLVFDAHADASARVMYDCALKYFTLHEGAVLSTLPALRERIVQGVLLTLRSPELFRCDELAHLEVVQQLKDDAEMGSLHRMLQIMASDTYAEYLAFAADAKAKALLEKHGLKTDDLARKMRLLTLVSLGHVDKELTYKAIATALHVAVDEVETWVMQAIASGLITAKMDQVRELVAVSMCAERDFGQAQWKRLHVSLVDWRDSIQKLLTLLENARPAA</sequence>
<comment type="function">
    <text evidence="5">Component of the eukaryotic translation initiation factor 3 (eIF-3) complex, which is involved in protein synthesis of a specialized repertoire of mRNAs and, together with other initiation factors, stimulates binding of mRNA and methionyl-tRNAi to the 40S ribosome. The eIF-3 complex specifically targets and initiates translation of a subset of mRNAs involved in cell proliferation.</text>
</comment>
<dbReference type="InterPro" id="IPR045237">
    <property type="entry name" value="COPS7/eIF3m"/>
</dbReference>
<comment type="subunit">
    <text evidence="5">Component of the eukaryotic translation initiation factor 3 (eIF-3) complex.</text>
</comment>
<dbReference type="GO" id="GO:0003743">
    <property type="term" value="F:translation initiation factor activity"/>
    <property type="evidence" value="ECO:0007669"/>
    <property type="project" value="UniProtKB-UniRule"/>
</dbReference>
<comment type="caution">
    <text evidence="7">The sequence shown here is derived from an EMBL/GenBank/DDBJ whole genome shotgun (WGS) entry which is preliminary data.</text>
</comment>
<name>A0A0M0JYD4_9EUKA</name>
<dbReference type="AlphaFoldDB" id="A0A0M0JYD4"/>
<dbReference type="PANTHER" id="PTHR15350">
    <property type="entry name" value="COP9 SIGNALOSOME COMPLEX SUBUNIT 7/DENDRITIC CELL PROTEIN GA17"/>
    <property type="match status" value="1"/>
</dbReference>
<organism evidence="7 8">
    <name type="scientific">Chrysochromulina tobinii</name>
    <dbReference type="NCBI Taxonomy" id="1460289"/>
    <lineage>
        <taxon>Eukaryota</taxon>
        <taxon>Haptista</taxon>
        <taxon>Haptophyta</taxon>
        <taxon>Prymnesiophyceae</taxon>
        <taxon>Prymnesiales</taxon>
        <taxon>Chrysochromulinaceae</taxon>
        <taxon>Chrysochromulina</taxon>
    </lineage>
</organism>
<dbReference type="Proteomes" id="UP000037460">
    <property type="component" value="Unassembled WGS sequence"/>
</dbReference>
<accession>A0A0M0JYD4</accession>
<dbReference type="GO" id="GO:0016282">
    <property type="term" value="C:eukaryotic 43S preinitiation complex"/>
    <property type="evidence" value="ECO:0007669"/>
    <property type="project" value="UniProtKB-UniRule"/>
</dbReference>
<dbReference type="PANTHER" id="PTHR15350:SF2">
    <property type="entry name" value="EUKARYOTIC TRANSLATION INITIATION FACTOR 3 SUBUNIT M"/>
    <property type="match status" value="1"/>
</dbReference>
<dbReference type="PROSITE" id="PS50250">
    <property type="entry name" value="PCI"/>
    <property type="match status" value="1"/>
</dbReference>
<dbReference type="EMBL" id="JWZX01001963">
    <property type="protein sequence ID" value="KOO31666.1"/>
    <property type="molecule type" value="Genomic_DNA"/>
</dbReference>
<dbReference type="HAMAP" id="MF_03012">
    <property type="entry name" value="eIF3m"/>
    <property type="match status" value="1"/>
</dbReference>
<dbReference type="SMART" id="SM00088">
    <property type="entry name" value="PINT"/>
    <property type="match status" value="1"/>
</dbReference>
<keyword evidence="3 5" id="KW-0396">Initiation factor</keyword>
<protein>
    <recommendedName>
        <fullName evidence="5">Eukaryotic translation initiation factor 3 subunit M</fullName>
        <shortName evidence="5">eIF3m</shortName>
    </recommendedName>
</protein>
<feature type="domain" description="PCI" evidence="6">
    <location>
        <begin position="197"/>
        <end position="368"/>
    </location>
</feature>